<gene>
    <name evidence="3" type="ORF">BDK51DRAFT_28534</name>
</gene>
<sequence>LLDLWKSLTSYIDSILSNKRKASGDDTGISMPLFIPSRTWERVPGYQPKKTTSSANGASMGEMLNFSAVAATCGFSREVLETGLKDIVHSVARVLRRGTKVALPFGKLGKLYFQNSEIRLIFTTEFIRSLSDDVSIPNSTSDKPPGEEQEAENPRQTQTAADAESLKPGESDEAPQQSATEVAGDVAATHLIDLPPLPGCTAAAAPSEDSFERAPSKPEDAPAYTTEPLNGQKLAKIEDAKEAKDVLDPPFFFNIRSLSTHTHPHSGDRLWTDLKCPICRQRNMPIVELRDSRERKGKEQDRLLLHLSLELDRDFLKKTKEMESSKLRTSITTAQYNHTKALEKDMQRKRENLNMPLGNIFENRDPGPDRHKQGIQLSAGLQEQMVSKQIKKAHEKLQKEYEDKVFNQRFLT</sequence>
<feature type="domain" description="CCDC81 HU" evidence="2">
    <location>
        <begin position="64"/>
        <end position="132"/>
    </location>
</feature>
<feature type="compositionally biased region" description="Basic and acidic residues" evidence="1">
    <location>
        <begin position="210"/>
        <end position="220"/>
    </location>
</feature>
<evidence type="ECO:0000313" key="3">
    <source>
        <dbReference type="EMBL" id="RKO84153.1"/>
    </source>
</evidence>
<evidence type="ECO:0000259" key="2">
    <source>
        <dbReference type="Pfam" id="PF18289"/>
    </source>
</evidence>
<dbReference type="InterPro" id="IPR026295">
    <property type="entry name" value="CCD81"/>
</dbReference>
<accession>A0A4P9VZE1</accession>
<feature type="non-terminal residue" evidence="3">
    <location>
        <position position="1"/>
    </location>
</feature>
<feature type="region of interest" description="Disordered" evidence="1">
    <location>
        <begin position="133"/>
        <end position="181"/>
    </location>
</feature>
<dbReference type="PANTHER" id="PTHR14362">
    <property type="entry name" value="COILED-COIL DOMAIN-CONTAINING PROTEIN 81"/>
    <property type="match status" value="1"/>
</dbReference>
<dbReference type="Pfam" id="PF18289">
    <property type="entry name" value="HU-CCDC81_euk_2"/>
    <property type="match status" value="1"/>
</dbReference>
<proteinExistence type="predicted"/>
<reference evidence="4" key="1">
    <citation type="journal article" date="2018" name="Nat. Microbiol.">
        <title>Leveraging single-cell genomics to expand the fungal tree of life.</title>
        <authorList>
            <person name="Ahrendt S.R."/>
            <person name="Quandt C.A."/>
            <person name="Ciobanu D."/>
            <person name="Clum A."/>
            <person name="Salamov A."/>
            <person name="Andreopoulos B."/>
            <person name="Cheng J.F."/>
            <person name="Woyke T."/>
            <person name="Pelin A."/>
            <person name="Henrissat B."/>
            <person name="Reynolds N.K."/>
            <person name="Benny G.L."/>
            <person name="Smith M.E."/>
            <person name="James T.Y."/>
            <person name="Grigoriev I.V."/>
        </authorList>
    </citation>
    <scope>NUCLEOTIDE SEQUENCE [LARGE SCALE GENOMIC DNA]</scope>
</reference>
<dbReference type="InterPro" id="IPR040673">
    <property type="entry name" value="CCDC81_HU_dom_2"/>
</dbReference>
<dbReference type="Proteomes" id="UP000269721">
    <property type="component" value="Unassembled WGS sequence"/>
</dbReference>
<feature type="non-terminal residue" evidence="3">
    <location>
        <position position="412"/>
    </location>
</feature>
<dbReference type="AlphaFoldDB" id="A0A4P9VZE1"/>
<dbReference type="PANTHER" id="PTHR14362:SF2">
    <property type="entry name" value="COILED-COIL DOMAIN-CONTAINING PROTEIN 81"/>
    <property type="match status" value="1"/>
</dbReference>
<protein>
    <recommendedName>
        <fullName evidence="2">CCDC81 HU domain-containing protein</fullName>
    </recommendedName>
</protein>
<evidence type="ECO:0000313" key="4">
    <source>
        <dbReference type="Proteomes" id="UP000269721"/>
    </source>
</evidence>
<keyword evidence="4" id="KW-1185">Reference proteome</keyword>
<dbReference type="GO" id="GO:0005815">
    <property type="term" value="C:microtubule organizing center"/>
    <property type="evidence" value="ECO:0007669"/>
    <property type="project" value="TreeGrafter"/>
</dbReference>
<feature type="region of interest" description="Disordered" evidence="1">
    <location>
        <begin position="198"/>
        <end position="227"/>
    </location>
</feature>
<organism evidence="3 4">
    <name type="scientific">Blyttiomyces helicus</name>
    <dbReference type="NCBI Taxonomy" id="388810"/>
    <lineage>
        <taxon>Eukaryota</taxon>
        <taxon>Fungi</taxon>
        <taxon>Fungi incertae sedis</taxon>
        <taxon>Chytridiomycota</taxon>
        <taxon>Chytridiomycota incertae sedis</taxon>
        <taxon>Chytridiomycetes</taxon>
        <taxon>Chytridiomycetes incertae sedis</taxon>
        <taxon>Blyttiomyces</taxon>
    </lineage>
</organism>
<dbReference type="OrthoDB" id="125906at2759"/>
<evidence type="ECO:0000256" key="1">
    <source>
        <dbReference type="SAM" id="MobiDB-lite"/>
    </source>
</evidence>
<name>A0A4P9VZE1_9FUNG</name>
<dbReference type="EMBL" id="ML000431">
    <property type="protein sequence ID" value="RKO84153.1"/>
    <property type="molecule type" value="Genomic_DNA"/>
</dbReference>